<evidence type="ECO:0000313" key="2">
    <source>
        <dbReference type="EMBL" id="QJB04427.1"/>
    </source>
</evidence>
<organism evidence="1">
    <name type="scientific">viral metagenome</name>
    <dbReference type="NCBI Taxonomy" id="1070528"/>
    <lineage>
        <taxon>unclassified sequences</taxon>
        <taxon>metagenomes</taxon>
        <taxon>organismal metagenomes</taxon>
    </lineage>
</organism>
<dbReference type="EMBL" id="MT143696">
    <property type="protein sequence ID" value="QJB00557.1"/>
    <property type="molecule type" value="Genomic_DNA"/>
</dbReference>
<accession>A0A6M3LZ12</accession>
<dbReference type="EMBL" id="MT143882">
    <property type="protein sequence ID" value="QJB04427.1"/>
    <property type="molecule type" value="Genomic_DNA"/>
</dbReference>
<evidence type="ECO:0000313" key="1">
    <source>
        <dbReference type="EMBL" id="QJB00557.1"/>
    </source>
</evidence>
<proteinExistence type="predicted"/>
<name>A0A6M3LZ12_9ZZZZ</name>
<protein>
    <submittedName>
        <fullName evidence="1">Uncharacterized protein</fullName>
    </submittedName>
</protein>
<gene>
    <name evidence="1" type="ORF">MM171A00411_0019</name>
    <name evidence="2" type="ORF">MM171B00292_0028</name>
</gene>
<reference evidence="1" key="1">
    <citation type="submission" date="2020-03" db="EMBL/GenBank/DDBJ databases">
        <title>The deep terrestrial virosphere.</title>
        <authorList>
            <person name="Holmfeldt K."/>
            <person name="Nilsson E."/>
            <person name="Simone D."/>
            <person name="Lopez-Fernandez M."/>
            <person name="Wu X."/>
            <person name="de Brujin I."/>
            <person name="Lundin D."/>
            <person name="Andersson A."/>
            <person name="Bertilsson S."/>
            <person name="Dopson M."/>
        </authorList>
    </citation>
    <scope>NUCLEOTIDE SEQUENCE</scope>
    <source>
        <strain evidence="1">MM171A00411</strain>
        <strain evidence="2">MM171B00292</strain>
    </source>
</reference>
<sequence length="246" mass="29104">MVEDSKMIDHLIRRVSKLLDAERKVKLLTHIGEIEVLRAKKEYNNQSEEKVINRTEEEHRLFIMALLLNIIEEREKREIITPVDTVLDLDGEARVVKEYKKTTVGIISLFEKATFYGMPKDAISYWLNKKGRRKALGNFVGWIYGEVPATTTILQPWMVRSLFEFTVDEPHIEARKALRKSLKQKKMRRDYYDKYLKGNTLLDFTKGTAERNIKKKKRSYEEVLQKRLERRKRKDARKAEKKESGS</sequence>
<dbReference type="AlphaFoldDB" id="A0A6M3LZ12"/>